<dbReference type="EMBL" id="NCKW01020145">
    <property type="protein sequence ID" value="POM58832.1"/>
    <property type="molecule type" value="Genomic_DNA"/>
</dbReference>
<dbReference type="Proteomes" id="UP000237271">
    <property type="component" value="Unassembled WGS sequence"/>
</dbReference>
<proteinExistence type="predicted"/>
<sequence length="291" mass="32961">MLQQKRMSLKLIVTMLNIVFLLCFSLLNSGQLRIVETRCPYNAGTAKAHRQLIKRIFGTGNSNEYLPLNDITDYLLSLVTHPKKLARFQKRFAEFAVSTGVIRWDSLFAQTLCYSVDNTSSTLHAAVPNIVHLSLEYPSSCPKISTVARAILAFTDGEVHTTGTVCLNLVDKFNKEAVEEAVQRLSEAERGPWERVEAVKPEPDWEKYEAEHERPKNSSQGCKYQTEPAILSRKLAKFLSSILTTYLQHHHREPSAKLLSRLWNVGAVCIHFSAGQKVVCFIEQLSWLRLS</sequence>
<comment type="caution">
    <text evidence="1">The sequence shown here is derived from an EMBL/GenBank/DDBJ whole genome shotgun (WGS) entry which is preliminary data.</text>
</comment>
<name>A0A2P4WZV7_9STRA</name>
<organism evidence="1 2">
    <name type="scientific">Phytophthora palmivora</name>
    <dbReference type="NCBI Taxonomy" id="4796"/>
    <lineage>
        <taxon>Eukaryota</taxon>
        <taxon>Sar</taxon>
        <taxon>Stramenopiles</taxon>
        <taxon>Oomycota</taxon>
        <taxon>Peronosporomycetes</taxon>
        <taxon>Peronosporales</taxon>
        <taxon>Peronosporaceae</taxon>
        <taxon>Phytophthora</taxon>
    </lineage>
</organism>
<evidence type="ECO:0000313" key="2">
    <source>
        <dbReference type="Proteomes" id="UP000237271"/>
    </source>
</evidence>
<evidence type="ECO:0000313" key="1">
    <source>
        <dbReference type="EMBL" id="POM58832.1"/>
    </source>
</evidence>
<accession>A0A2P4WZV7</accession>
<keyword evidence="2" id="KW-1185">Reference proteome</keyword>
<gene>
    <name evidence="1" type="ORF">PHPALM_36474</name>
</gene>
<protein>
    <submittedName>
        <fullName evidence="1">Uncharacterized protein</fullName>
    </submittedName>
</protein>
<dbReference type="AlphaFoldDB" id="A0A2P4WZV7"/>
<reference evidence="1 2" key="1">
    <citation type="journal article" date="2017" name="Genome Biol. Evol.">
        <title>Phytophthora megakarya and P. palmivora, closely related causal agents of cacao black pod rot, underwent increases in genome sizes and gene numbers by different mechanisms.</title>
        <authorList>
            <person name="Ali S.S."/>
            <person name="Shao J."/>
            <person name="Lary D.J."/>
            <person name="Kronmiller B."/>
            <person name="Shen D."/>
            <person name="Strem M.D."/>
            <person name="Amoako-Attah I."/>
            <person name="Akrofi A.Y."/>
            <person name="Begoude B.A."/>
            <person name="Ten Hoopen G.M."/>
            <person name="Coulibaly K."/>
            <person name="Kebe B.I."/>
            <person name="Melnick R.L."/>
            <person name="Guiltinan M.J."/>
            <person name="Tyler B.M."/>
            <person name="Meinhardt L.W."/>
            <person name="Bailey B.A."/>
        </authorList>
    </citation>
    <scope>NUCLEOTIDE SEQUENCE [LARGE SCALE GENOMIC DNA]</scope>
    <source>
        <strain evidence="2">sbr112.9</strain>
    </source>
</reference>